<dbReference type="PANTHER" id="PTHR11496">
    <property type="entry name" value="ALCOHOL DEHYDROGENASE"/>
    <property type="match status" value="1"/>
</dbReference>
<dbReference type="Gene3D" id="3.40.50.1970">
    <property type="match status" value="1"/>
</dbReference>
<feature type="domain" description="Fe-containing alcohol dehydrogenase-like C-terminal" evidence="3">
    <location>
        <begin position="187"/>
        <end position="377"/>
    </location>
</feature>
<dbReference type="Pfam" id="PF00465">
    <property type="entry name" value="Fe-ADH"/>
    <property type="match status" value="1"/>
</dbReference>
<evidence type="ECO:0000259" key="3">
    <source>
        <dbReference type="Pfam" id="PF25137"/>
    </source>
</evidence>
<dbReference type="Gene3D" id="1.20.1090.10">
    <property type="entry name" value="Dehydroquinate synthase-like - alpha domain"/>
    <property type="match status" value="1"/>
</dbReference>
<dbReference type="PANTHER" id="PTHR11496:SF83">
    <property type="entry name" value="HYDROXYACID-OXOACID TRANSHYDROGENASE, MITOCHONDRIAL"/>
    <property type="match status" value="1"/>
</dbReference>
<dbReference type="Proteomes" id="UP000029579">
    <property type="component" value="Unassembled WGS sequence"/>
</dbReference>
<dbReference type="OrthoDB" id="9815791at2"/>
<dbReference type="InterPro" id="IPR034802">
    <property type="entry name" value="NADPH_BDH"/>
</dbReference>
<dbReference type="GO" id="GO:0004022">
    <property type="term" value="F:alcohol dehydrogenase (NAD+) activity"/>
    <property type="evidence" value="ECO:0007669"/>
    <property type="project" value="TreeGrafter"/>
</dbReference>
<evidence type="ECO:0000259" key="2">
    <source>
        <dbReference type="Pfam" id="PF00465"/>
    </source>
</evidence>
<dbReference type="SUPFAM" id="SSF56796">
    <property type="entry name" value="Dehydroquinate synthase-like"/>
    <property type="match status" value="1"/>
</dbReference>
<protein>
    <submittedName>
        <fullName evidence="4">Butanol dehydrogenase</fullName>
    </submittedName>
</protein>
<dbReference type="PROSITE" id="PS00913">
    <property type="entry name" value="ADH_IRON_1"/>
    <property type="match status" value="1"/>
</dbReference>
<dbReference type="CDD" id="cd08179">
    <property type="entry name" value="NADPH_BDH"/>
    <property type="match status" value="1"/>
</dbReference>
<keyword evidence="1" id="KW-0560">Oxidoreductase</keyword>
<dbReference type="FunFam" id="3.40.50.1970:FF:000003">
    <property type="entry name" value="Alcohol dehydrogenase, iron-containing"/>
    <property type="match status" value="1"/>
</dbReference>
<dbReference type="Pfam" id="PF25137">
    <property type="entry name" value="ADH_Fe_C"/>
    <property type="match status" value="1"/>
</dbReference>
<feature type="domain" description="Alcohol dehydrogenase iron-type/glycerol dehydrogenase GldA" evidence="2">
    <location>
        <begin position="9"/>
        <end position="175"/>
    </location>
</feature>
<accession>A0A095Z9C9</accession>
<evidence type="ECO:0000256" key="1">
    <source>
        <dbReference type="ARBA" id="ARBA00023002"/>
    </source>
</evidence>
<dbReference type="GO" id="GO:0046872">
    <property type="term" value="F:metal ion binding"/>
    <property type="evidence" value="ECO:0007669"/>
    <property type="project" value="InterPro"/>
</dbReference>
<dbReference type="RefSeq" id="WP_004829369.1">
    <property type="nucleotide sequence ID" value="NZ_JRMW01000019.1"/>
</dbReference>
<sequence length="384" mass="42201">MTYTTFSVPNTIVHGENALEYLSTLKGKKAVLVTGGSSMKRFGFLDEAKEQLEKAGMEVLIIDGVEPDPSVKTCLAGGAKMAEFEPEWIIAIGGGSAMDAAKAMWVFYEHPEWDFERLANFDNPPLKNKARMICIPSTSGTASEITAFSVITDTEKEIKYPLVHPDFVPEVALLDMRIPATMPPKITAATGMDVMTHAVEAFVSTASDDFTDPYAIRAIQLVFGYLKAAYDKGDDMVAREKMHIASCIAGMAFTNASLGIVHSMAHKIGGIFHLTHGEANAIMLPYIIDYNRKACDKYDEIERILGVDDIAEEIRKLNAAVGITATIKDGKNTIIEEKDFLEVLDKMSENAFKDACTLTNPRQTSPADIKKIYHAAYYGEKVDF</sequence>
<dbReference type="FunFam" id="1.20.1090.10:FF:000001">
    <property type="entry name" value="Aldehyde-alcohol dehydrogenase"/>
    <property type="match status" value="1"/>
</dbReference>
<comment type="caution">
    <text evidence="4">The sequence shown here is derived from an EMBL/GenBank/DDBJ whole genome shotgun (WGS) entry which is preliminary data.</text>
</comment>
<evidence type="ECO:0000313" key="5">
    <source>
        <dbReference type="Proteomes" id="UP000029579"/>
    </source>
</evidence>
<reference evidence="4 5" key="1">
    <citation type="submission" date="2014-07" db="EMBL/GenBank/DDBJ databases">
        <authorList>
            <person name="McCorrison J."/>
            <person name="Sanka R."/>
            <person name="Torralba M."/>
            <person name="Gillis M."/>
            <person name="Haft D.H."/>
            <person name="Methe B."/>
            <person name="Sutton G."/>
            <person name="Nelson K.E."/>
        </authorList>
    </citation>
    <scope>NUCLEOTIDE SEQUENCE [LARGE SCALE GENOMIC DNA]</scope>
    <source>
        <strain evidence="4 5">S7-1-13</strain>
    </source>
</reference>
<name>A0A095Z9C9_9FIRM</name>
<dbReference type="eggNOG" id="COG1454">
    <property type="taxonomic scope" value="Bacteria"/>
</dbReference>
<dbReference type="AlphaFoldDB" id="A0A095Z9C9"/>
<dbReference type="InterPro" id="IPR018211">
    <property type="entry name" value="ADH_Fe_CS"/>
</dbReference>
<proteinExistence type="predicted"/>
<dbReference type="InterPro" id="IPR039697">
    <property type="entry name" value="Alcohol_dehydrogenase_Fe"/>
</dbReference>
<dbReference type="InterPro" id="IPR056798">
    <property type="entry name" value="ADH_Fe_C"/>
</dbReference>
<evidence type="ECO:0000313" key="4">
    <source>
        <dbReference type="EMBL" id="KGF05084.1"/>
    </source>
</evidence>
<organism evidence="4 5">
    <name type="scientific">Anaerococcus lactolyticus S7-1-13</name>
    <dbReference type="NCBI Taxonomy" id="1284686"/>
    <lineage>
        <taxon>Bacteria</taxon>
        <taxon>Bacillati</taxon>
        <taxon>Bacillota</taxon>
        <taxon>Tissierellia</taxon>
        <taxon>Tissierellales</taxon>
        <taxon>Peptoniphilaceae</taxon>
        <taxon>Anaerococcus</taxon>
    </lineage>
</organism>
<dbReference type="EMBL" id="JRMW01000019">
    <property type="protein sequence ID" value="KGF05084.1"/>
    <property type="molecule type" value="Genomic_DNA"/>
</dbReference>
<dbReference type="PROSITE" id="PS00060">
    <property type="entry name" value="ADH_IRON_2"/>
    <property type="match status" value="1"/>
</dbReference>
<dbReference type="InterPro" id="IPR001670">
    <property type="entry name" value="ADH_Fe/GldA"/>
</dbReference>
<gene>
    <name evidence="4" type="ORF">HMPREF1630_01370</name>
</gene>